<organism evidence="5 6">
    <name type="scientific">Apiospora marii</name>
    <dbReference type="NCBI Taxonomy" id="335849"/>
    <lineage>
        <taxon>Eukaryota</taxon>
        <taxon>Fungi</taxon>
        <taxon>Dikarya</taxon>
        <taxon>Ascomycota</taxon>
        <taxon>Pezizomycotina</taxon>
        <taxon>Sordariomycetes</taxon>
        <taxon>Xylariomycetidae</taxon>
        <taxon>Amphisphaeriales</taxon>
        <taxon>Apiosporaceae</taxon>
        <taxon>Apiospora</taxon>
    </lineage>
</organism>
<accession>A0ABR1SFA3</accession>
<evidence type="ECO:0008006" key="7">
    <source>
        <dbReference type="Google" id="ProtNLM"/>
    </source>
</evidence>
<evidence type="ECO:0000259" key="4">
    <source>
        <dbReference type="Pfam" id="PF24564"/>
    </source>
</evidence>
<dbReference type="Gene3D" id="3.40.50.300">
    <property type="entry name" value="P-loop containing nucleotide triphosphate hydrolases"/>
    <property type="match status" value="1"/>
</dbReference>
<evidence type="ECO:0000313" key="5">
    <source>
        <dbReference type="EMBL" id="KAK8032857.1"/>
    </source>
</evidence>
<feature type="domain" description="Dynamin N-terminal" evidence="3">
    <location>
        <begin position="102"/>
        <end position="340"/>
    </location>
</feature>
<feature type="coiled-coil region" evidence="1">
    <location>
        <begin position="483"/>
        <end position="510"/>
    </location>
</feature>
<reference evidence="5 6" key="1">
    <citation type="submission" date="2023-01" db="EMBL/GenBank/DDBJ databases">
        <title>Analysis of 21 Apiospora genomes using comparative genomics revels a genus with tremendous synthesis potential of carbohydrate active enzymes and secondary metabolites.</title>
        <authorList>
            <person name="Sorensen T."/>
        </authorList>
    </citation>
    <scope>NUCLEOTIDE SEQUENCE [LARGE SCALE GENOMIC DNA]</scope>
    <source>
        <strain evidence="5 6">CBS 20057</strain>
    </source>
</reference>
<protein>
    <recommendedName>
        <fullName evidence="7">G domain-containing protein</fullName>
    </recommendedName>
</protein>
<dbReference type="InterPro" id="IPR027417">
    <property type="entry name" value="P-loop_NTPase"/>
</dbReference>
<dbReference type="PANTHER" id="PTHR36681:SF3">
    <property type="entry name" value="NUCLEAR GTPASE, GERMINAL CENTER-ASSOCIATED, TANDEM DUPLICATE 3"/>
    <property type="match status" value="1"/>
</dbReference>
<dbReference type="Pfam" id="PF00350">
    <property type="entry name" value="Dynamin_N"/>
    <property type="match status" value="1"/>
</dbReference>
<dbReference type="Proteomes" id="UP001396898">
    <property type="component" value="Unassembled WGS sequence"/>
</dbReference>
<dbReference type="PANTHER" id="PTHR36681">
    <property type="entry name" value="NUCLEAR GTPASE, GERMINAL CENTER-ASSOCIATED, TANDEM DUPLICATE 3"/>
    <property type="match status" value="1"/>
</dbReference>
<evidence type="ECO:0000256" key="2">
    <source>
        <dbReference type="SAM" id="MobiDB-lite"/>
    </source>
</evidence>
<evidence type="ECO:0000259" key="3">
    <source>
        <dbReference type="Pfam" id="PF00350"/>
    </source>
</evidence>
<sequence length="996" mass="112167">MRPTEDTPQVGVKDEPESPQGFTMGLPSETPERTKHIGGAYVRQAFSEKTTGSFEPMAILAKESLEKLKGPLDKIVGSSDARRTIRNIKEIQDRKMRVRSLIGVVGGTGAGKSSLINALLGEERLLPTYGNKACTAAATEISWNDSVQPDEKYMAEVELVTEEEWLKEMNDLIEDIKIHQSEGDSDDDSAKAVVAIALAKIQSVYPHLDLEALTRSNALSRVCNETLRGILGTTKKFKADSASGLYEQIKPYMDSTDNSTETTTTEDGQPAALWPLTKVVKVFTKADVLSTGVTLVDLPGCGDSNAARGAVAADYMEQCTSIFVVAPIKRAVDDKLAQHLLGESFKLQMKLDGHYANMTFICSLTDDFNMGEMAHSFGMGHDYAENEKAIENTNATIASEEVERKKLEVDISNKKAEKKRLSKQIERYRELQVQAAQGKSVVAPTPSGKKRKSTFAQNQPAKKQHGPADLSQSNRQRQRHLTLADIESTLRELKKERDAISQDINAKKGRCHELDVHKVSLKESVEEQRAYLRSECIKKRNKDSRFTLNADFIRGHKEMNPNTNTHARGKGAAKKKVVHDDEAVDPQLEVFCVSSRQYQIMCGRCKESRDEGFATPEDTEIPQLLEYTKKSADIGTTRNCKSIVSSSAKVVEFLQSWATPKANENALSEEDVNVEEEHLNQDLKSLDKDLMKYLTDSTKECKHIMNRNLFIPFKTAVTKSAKQLPGIVRKWAEEKVDGRYRYPAATYKAILRRKGEYRKNGKDINFNEDLAMPLKQFIANDWELTFEQQLPEVLKKFCGDIENRMLTFHDALRLRLQGTAVATRVELLESQLRDFHIHGIKNHQETFRADIVRKQREASRMLTLNVKDEMEATYEKCIKHKGLGAIGKMRKVIQAQANTKNGKAMLMAVTEQVEDSLNVMTEEYTKEMVKLVEETIESMKSDYRSCITKRDEPVAPLKIRREILRIIDEIDEEFRDRFISAPEDTSEATATMDIDT</sequence>
<dbReference type="InterPro" id="IPR056024">
    <property type="entry name" value="DUF7605"/>
</dbReference>
<evidence type="ECO:0000256" key="1">
    <source>
        <dbReference type="SAM" id="Coils"/>
    </source>
</evidence>
<feature type="domain" description="DUF7605" evidence="4">
    <location>
        <begin position="732"/>
        <end position="897"/>
    </location>
</feature>
<evidence type="ECO:0000313" key="6">
    <source>
        <dbReference type="Proteomes" id="UP001396898"/>
    </source>
</evidence>
<feature type="coiled-coil region" evidence="1">
    <location>
        <begin position="390"/>
        <end position="434"/>
    </location>
</feature>
<gene>
    <name evidence="5" type="ORF">PG991_002255</name>
</gene>
<dbReference type="InterPro" id="IPR045063">
    <property type="entry name" value="Dynamin_N"/>
</dbReference>
<name>A0ABR1SFA3_9PEZI</name>
<keyword evidence="1" id="KW-0175">Coiled coil</keyword>
<dbReference type="Pfam" id="PF24564">
    <property type="entry name" value="DUF7605"/>
    <property type="match status" value="1"/>
</dbReference>
<proteinExistence type="predicted"/>
<comment type="caution">
    <text evidence="5">The sequence shown here is derived from an EMBL/GenBank/DDBJ whole genome shotgun (WGS) entry which is preliminary data.</text>
</comment>
<dbReference type="EMBL" id="JAQQWI010000006">
    <property type="protein sequence ID" value="KAK8032857.1"/>
    <property type="molecule type" value="Genomic_DNA"/>
</dbReference>
<keyword evidence="6" id="KW-1185">Reference proteome</keyword>
<feature type="region of interest" description="Disordered" evidence="2">
    <location>
        <begin position="1"/>
        <end position="33"/>
    </location>
</feature>
<feature type="region of interest" description="Disordered" evidence="2">
    <location>
        <begin position="435"/>
        <end position="481"/>
    </location>
</feature>
<dbReference type="SUPFAM" id="SSF52540">
    <property type="entry name" value="P-loop containing nucleoside triphosphate hydrolases"/>
    <property type="match status" value="1"/>
</dbReference>